<comment type="caution">
    <text evidence="1">The sequence shown here is derived from an EMBL/GenBank/DDBJ whole genome shotgun (WGS) entry which is preliminary data.</text>
</comment>
<gene>
    <name evidence="1" type="ORF">BKN37_23065</name>
</gene>
<dbReference type="Gene3D" id="2.30.110.10">
    <property type="entry name" value="Electron Transport, Fmn-binding Protein, Chain A"/>
    <property type="match status" value="1"/>
</dbReference>
<dbReference type="AlphaFoldDB" id="A0A1S1NAD9"/>
<dbReference type="SUPFAM" id="SSF50475">
    <property type="entry name" value="FMN-binding split barrel"/>
    <property type="match status" value="1"/>
</dbReference>
<proteinExistence type="predicted"/>
<dbReference type="PANTHER" id="PTHR34071:SF2">
    <property type="entry name" value="FLAVIN-NUCLEOTIDE-BINDING PROTEIN"/>
    <property type="match status" value="1"/>
</dbReference>
<organism evidence="1 2">
    <name type="scientific">Mycobacterium talmoniae</name>
    <dbReference type="NCBI Taxonomy" id="1858794"/>
    <lineage>
        <taxon>Bacteria</taxon>
        <taxon>Bacillati</taxon>
        <taxon>Actinomycetota</taxon>
        <taxon>Actinomycetes</taxon>
        <taxon>Mycobacteriales</taxon>
        <taxon>Mycobacteriaceae</taxon>
        <taxon>Mycobacterium</taxon>
    </lineage>
</organism>
<evidence type="ECO:0000313" key="1">
    <source>
        <dbReference type="EMBL" id="OHU95645.1"/>
    </source>
</evidence>
<name>A0A1S1NAD9_9MYCO</name>
<dbReference type="InterPro" id="IPR012349">
    <property type="entry name" value="Split_barrel_FMN-bd"/>
</dbReference>
<dbReference type="PANTHER" id="PTHR34071">
    <property type="entry name" value="5-NITROIMIDAZOLE ANTIBIOTICS RESISTANCE PROTEIN, NIMA-FAMILY-RELATED PROTEIN-RELATED"/>
    <property type="match status" value="1"/>
</dbReference>
<evidence type="ECO:0000313" key="2">
    <source>
        <dbReference type="Proteomes" id="UP000179734"/>
    </source>
</evidence>
<protein>
    <submittedName>
        <fullName evidence="1">Flavin-nucleotide-binding protein</fullName>
    </submittedName>
</protein>
<accession>A0A1S1NAD9</accession>
<dbReference type="Proteomes" id="UP000179734">
    <property type="component" value="Unassembled WGS sequence"/>
</dbReference>
<dbReference type="InterPro" id="IPR024747">
    <property type="entry name" value="Pyridox_Oxase-rel"/>
</dbReference>
<dbReference type="RefSeq" id="WP_071029269.1">
    <property type="nucleotide sequence ID" value="NZ_MLQM01000185.1"/>
</dbReference>
<sequence>MTYSPTPRTTPTRYRERARYDRDTVHGIIDEAVICHLGYLHGERPVVLPTTHARRGETLYLHGSTGGGPVLAAAAAPEGLPVCVTITLVDGLVLARSAMHHSMNYRSVVVLGAARLVTDRAEKLGALAALVDHVAPGRSAETRPPNDRELAATAVLALDLVEVSAKVRSGGPVDDPEDLALPHWAGVVPLAVSAAPAEPADDLDPGTALPAYLAPYRRR</sequence>
<reference evidence="1 2" key="1">
    <citation type="submission" date="2016-10" db="EMBL/GenBank/DDBJ databases">
        <title>Genome sequence of Mycobacterium talmonii.</title>
        <authorList>
            <person name="Greninger A.L."/>
            <person name="Elliott B."/>
            <person name="Vasireddy S."/>
            <person name="Vasireddy R."/>
        </authorList>
    </citation>
    <scope>NUCLEOTIDE SEQUENCE [LARGE SCALE GENOMIC DNA]</scope>
    <source>
        <strain evidence="2">NE-TNMC-100812</strain>
    </source>
</reference>
<dbReference type="Pfam" id="PF12900">
    <property type="entry name" value="Pyridox_ox_2"/>
    <property type="match status" value="1"/>
</dbReference>
<dbReference type="EMBL" id="MLQM01000185">
    <property type="protein sequence ID" value="OHU95645.1"/>
    <property type="molecule type" value="Genomic_DNA"/>
</dbReference>
<keyword evidence="2" id="KW-1185">Reference proteome</keyword>